<accession>A0A813G550</accession>
<comment type="caution">
    <text evidence="4">The sequence shown here is derived from an EMBL/GenBank/DDBJ whole genome shotgun (WGS) entry which is preliminary data.</text>
</comment>
<dbReference type="Gene3D" id="3.30.540.10">
    <property type="entry name" value="Fructose-1,6-Bisphosphatase, subunit A, domain 1"/>
    <property type="match status" value="1"/>
</dbReference>
<dbReference type="AlphaFoldDB" id="A0A813G550"/>
<proteinExistence type="inferred from homology"/>
<sequence length="188" mass="20017">SSARSDTRLGPQRWRRAVLYPDSQIGVTAVGGGTFLAACGHCQRLHRRQRRRCDPALAAQDCRTKRGAAALGSEEVLRVAEIAARAAGQILASKVGADVVKTKAFAADLLTEVDSECEEVIRALVKEAFPEHAFLGEETAGTREAMEAVLASPDWLWVVDPIDGTTNFVAGQPMSAVSIGVAFAGELQ</sequence>
<name>A0A813G550_POLGL</name>
<feature type="non-terminal residue" evidence="4">
    <location>
        <position position="188"/>
    </location>
</feature>
<feature type="binding site" evidence="2">
    <location>
        <position position="163"/>
    </location>
    <ligand>
        <name>Mg(2+)</name>
        <dbReference type="ChEBI" id="CHEBI:18420"/>
        <label>1</label>
        <note>catalytic</note>
    </ligand>
</feature>
<dbReference type="Pfam" id="PF00459">
    <property type="entry name" value="Inositol_P"/>
    <property type="match status" value="1"/>
</dbReference>
<dbReference type="Proteomes" id="UP000654075">
    <property type="component" value="Unassembled WGS sequence"/>
</dbReference>
<evidence type="ECO:0000256" key="1">
    <source>
        <dbReference type="ARBA" id="ARBA00009759"/>
    </source>
</evidence>
<evidence type="ECO:0000313" key="5">
    <source>
        <dbReference type="Proteomes" id="UP000654075"/>
    </source>
</evidence>
<evidence type="ECO:0008006" key="6">
    <source>
        <dbReference type="Google" id="ProtNLM"/>
    </source>
</evidence>
<reference evidence="4" key="1">
    <citation type="submission" date="2021-02" db="EMBL/GenBank/DDBJ databases">
        <authorList>
            <person name="Dougan E. K."/>
            <person name="Rhodes N."/>
            <person name="Thang M."/>
            <person name="Chan C."/>
        </authorList>
    </citation>
    <scope>NUCLEOTIDE SEQUENCE</scope>
</reference>
<gene>
    <name evidence="4" type="ORF">PGLA1383_LOCUS37013</name>
    <name evidence="3" type="ORF">PGLA1383_LOCUS4571</name>
</gene>
<dbReference type="GO" id="GO:0046872">
    <property type="term" value="F:metal ion binding"/>
    <property type="evidence" value="ECO:0007669"/>
    <property type="project" value="UniProtKB-KW"/>
</dbReference>
<organism evidence="4 5">
    <name type="scientific">Polarella glacialis</name>
    <name type="common">Dinoflagellate</name>
    <dbReference type="NCBI Taxonomy" id="89957"/>
    <lineage>
        <taxon>Eukaryota</taxon>
        <taxon>Sar</taxon>
        <taxon>Alveolata</taxon>
        <taxon>Dinophyceae</taxon>
        <taxon>Suessiales</taxon>
        <taxon>Suessiaceae</taxon>
        <taxon>Polarella</taxon>
    </lineage>
</organism>
<dbReference type="PANTHER" id="PTHR20854:SF4">
    <property type="entry name" value="INOSITOL-1-MONOPHOSPHATASE-RELATED"/>
    <property type="match status" value="1"/>
</dbReference>
<keyword evidence="2" id="KW-0460">Magnesium</keyword>
<dbReference type="InterPro" id="IPR000760">
    <property type="entry name" value="Inositol_monophosphatase-like"/>
</dbReference>
<dbReference type="OrthoDB" id="10254945at2759"/>
<dbReference type="SUPFAM" id="SSF56655">
    <property type="entry name" value="Carbohydrate phosphatase"/>
    <property type="match status" value="1"/>
</dbReference>
<dbReference type="EMBL" id="CAJNNV010027047">
    <property type="protein sequence ID" value="CAE8619423.1"/>
    <property type="molecule type" value="Genomic_DNA"/>
</dbReference>
<feature type="binding site" evidence="2">
    <location>
        <position position="137"/>
    </location>
    <ligand>
        <name>Mg(2+)</name>
        <dbReference type="ChEBI" id="CHEBI:18420"/>
        <label>1</label>
        <note>catalytic</note>
    </ligand>
</feature>
<dbReference type="GO" id="GO:0006020">
    <property type="term" value="P:inositol metabolic process"/>
    <property type="evidence" value="ECO:0007669"/>
    <property type="project" value="TreeGrafter"/>
</dbReference>
<comment type="cofactor">
    <cofactor evidence="2">
        <name>Mg(2+)</name>
        <dbReference type="ChEBI" id="CHEBI:18420"/>
    </cofactor>
</comment>
<dbReference type="PRINTS" id="PR00377">
    <property type="entry name" value="IMPHPHTASES"/>
</dbReference>
<evidence type="ECO:0000313" key="4">
    <source>
        <dbReference type="EMBL" id="CAE8619423.1"/>
    </source>
</evidence>
<dbReference type="PANTHER" id="PTHR20854">
    <property type="entry name" value="INOSITOL MONOPHOSPHATASE"/>
    <property type="match status" value="1"/>
</dbReference>
<protein>
    <recommendedName>
        <fullName evidence="6">Inositol-phosphate phosphatase</fullName>
    </recommendedName>
</protein>
<dbReference type="GO" id="GO:0007165">
    <property type="term" value="P:signal transduction"/>
    <property type="evidence" value="ECO:0007669"/>
    <property type="project" value="TreeGrafter"/>
</dbReference>
<dbReference type="EMBL" id="CAJNNV010001730">
    <property type="protein sequence ID" value="CAE8585667.1"/>
    <property type="molecule type" value="Genomic_DNA"/>
</dbReference>
<comment type="similarity">
    <text evidence="1">Belongs to the inositol monophosphatase superfamily.</text>
</comment>
<dbReference type="GO" id="GO:0008934">
    <property type="term" value="F:inositol monophosphate 1-phosphatase activity"/>
    <property type="evidence" value="ECO:0007669"/>
    <property type="project" value="TreeGrafter"/>
</dbReference>
<keyword evidence="5" id="KW-1185">Reference proteome</keyword>
<keyword evidence="2" id="KW-0479">Metal-binding</keyword>
<feature type="binding site" evidence="2">
    <location>
        <position position="160"/>
    </location>
    <ligand>
        <name>Mg(2+)</name>
        <dbReference type="ChEBI" id="CHEBI:18420"/>
        <label>1</label>
        <note>catalytic</note>
    </ligand>
</feature>
<feature type="non-terminal residue" evidence="4">
    <location>
        <position position="1"/>
    </location>
</feature>
<feature type="binding site" evidence="2">
    <location>
        <position position="162"/>
    </location>
    <ligand>
        <name>Mg(2+)</name>
        <dbReference type="ChEBI" id="CHEBI:18420"/>
        <label>1</label>
        <note>catalytic</note>
    </ligand>
</feature>
<evidence type="ECO:0000256" key="2">
    <source>
        <dbReference type="PIRSR" id="PIRSR600760-2"/>
    </source>
</evidence>
<evidence type="ECO:0000313" key="3">
    <source>
        <dbReference type="EMBL" id="CAE8585667.1"/>
    </source>
</evidence>